<keyword evidence="9" id="KW-0119">Carbohydrate metabolism</keyword>
<dbReference type="OrthoDB" id="9760804at2"/>
<dbReference type="Proteomes" id="UP000002217">
    <property type="component" value="Chromosome"/>
</dbReference>
<evidence type="ECO:0000256" key="11">
    <source>
        <dbReference type="PIRSR" id="PIRSR000460-1"/>
    </source>
</evidence>
<dbReference type="PIRSF" id="PIRSF000460">
    <property type="entry name" value="Pprylas_GlgP"/>
    <property type="match status" value="1"/>
</dbReference>
<evidence type="ECO:0000256" key="9">
    <source>
        <dbReference type="ARBA" id="ARBA00023277"/>
    </source>
</evidence>
<dbReference type="STRING" id="485916.Dtox_1771"/>
<evidence type="ECO:0000256" key="7">
    <source>
        <dbReference type="ARBA" id="ARBA00022679"/>
    </source>
</evidence>
<evidence type="ECO:0000256" key="1">
    <source>
        <dbReference type="ARBA" id="ARBA00001275"/>
    </source>
</evidence>
<dbReference type="PANTHER" id="PTHR42655:SF1">
    <property type="entry name" value="GLYCOGEN PHOSPHORYLASE"/>
    <property type="match status" value="1"/>
</dbReference>
<dbReference type="eggNOG" id="COG0058">
    <property type="taxonomic scope" value="Bacteria"/>
</dbReference>
<keyword evidence="14" id="KW-1185">Reference proteome</keyword>
<comment type="function">
    <text evidence="10">Phosphorylase is an important allosteric enzyme in carbohydrate metabolism. Enzymes from different sources differ in their regulatory mechanisms and in their natural substrates. However, all known phosphorylases share catalytic and structural properties.</text>
</comment>
<dbReference type="GO" id="GO:0005975">
    <property type="term" value="P:carbohydrate metabolic process"/>
    <property type="evidence" value="ECO:0007669"/>
    <property type="project" value="InterPro"/>
</dbReference>
<proteinExistence type="inferred from homology"/>
<dbReference type="RefSeq" id="WP_015757336.1">
    <property type="nucleotide sequence ID" value="NC_013216.1"/>
</dbReference>
<evidence type="ECO:0000256" key="10">
    <source>
        <dbReference type="ARBA" id="ARBA00025174"/>
    </source>
</evidence>
<evidence type="ECO:0000313" key="13">
    <source>
        <dbReference type="EMBL" id="ACV62625.1"/>
    </source>
</evidence>
<evidence type="ECO:0000256" key="2">
    <source>
        <dbReference type="ARBA" id="ARBA00001933"/>
    </source>
</evidence>
<dbReference type="Gene3D" id="3.40.50.2000">
    <property type="entry name" value="Glycogen Phosphorylase B"/>
    <property type="match status" value="3"/>
</dbReference>
<dbReference type="AlphaFoldDB" id="C8VX49"/>
<dbReference type="EC" id="2.4.1.1" evidence="4"/>
<evidence type="ECO:0000313" key="14">
    <source>
        <dbReference type="Proteomes" id="UP000002217"/>
    </source>
</evidence>
<evidence type="ECO:0000259" key="12">
    <source>
        <dbReference type="Pfam" id="PF11897"/>
    </source>
</evidence>
<feature type="domain" description="DUF3417" evidence="12">
    <location>
        <begin position="13"/>
        <end position="121"/>
    </location>
</feature>
<dbReference type="InterPro" id="IPR035090">
    <property type="entry name" value="Pyridoxal_P_attach_site"/>
</dbReference>
<evidence type="ECO:0000256" key="5">
    <source>
        <dbReference type="ARBA" id="ARBA00022533"/>
    </source>
</evidence>
<organism evidence="13 14">
    <name type="scientific">Desulfofarcimen acetoxidans (strain ATCC 49208 / DSM 771 / KCTC 5769 / VKM B-1644 / 5575)</name>
    <name type="common">Desulfotomaculum acetoxidans</name>
    <dbReference type="NCBI Taxonomy" id="485916"/>
    <lineage>
        <taxon>Bacteria</taxon>
        <taxon>Bacillati</taxon>
        <taxon>Bacillota</taxon>
        <taxon>Clostridia</taxon>
        <taxon>Eubacteriales</taxon>
        <taxon>Peptococcaceae</taxon>
        <taxon>Desulfofarcimen</taxon>
    </lineage>
</organism>
<dbReference type="InterPro" id="IPR011834">
    <property type="entry name" value="Agluc_phsphrylas"/>
</dbReference>
<dbReference type="EMBL" id="CP001720">
    <property type="protein sequence ID" value="ACV62625.1"/>
    <property type="molecule type" value="Genomic_DNA"/>
</dbReference>
<dbReference type="GO" id="GO:0030170">
    <property type="term" value="F:pyridoxal phosphate binding"/>
    <property type="evidence" value="ECO:0007669"/>
    <property type="project" value="InterPro"/>
</dbReference>
<dbReference type="InterPro" id="IPR000811">
    <property type="entry name" value="Glyco_trans_35"/>
</dbReference>
<keyword evidence="7 13" id="KW-0808">Transferase</keyword>
<dbReference type="InterPro" id="IPR024517">
    <property type="entry name" value="Glycogen_phosphorylase_DUF3417"/>
</dbReference>
<evidence type="ECO:0000256" key="3">
    <source>
        <dbReference type="ARBA" id="ARBA00006047"/>
    </source>
</evidence>
<dbReference type="SUPFAM" id="SSF53756">
    <property type="entry name" value="UDP-Glycosyltransferase/glycogen phosphorylase"/>
    <property type="match status" value="1"/>
</dbReference>
<dbReference type="CAZy" id="GT35">
    <property type="family name" value="Glycosyltransferase Family 35"/>
</dbReference>
<keyword evidence="6 13" id="KW-0328">Glycosyltransferase</keyword>
<evidence type="ECO:0000256" key="8">
    <source>
        <dbReference type="ARBA" id="ARBA00022898"/>
    </source>
</evidence>
<dbReference type="GO" id="GO:0008184">
    <property type="term" value="F:glycogen phosphorylase activity"/>
    <property type="evidence" value="ECO:0007669"/>
    <property type="project" value="InterPro"/>
</dbReference>
<feature type="modified residue" description="N6-(pyridoxal phosphate)lysine" evidence="11">
    <location>
        <position position="603"/>
    </location>
</feature>
<dbReference type="Pfam" id="PF11897">
    <property type="entry name" value="DUF3417"/>
    <property type="match status" value="1"/>
</dbReference>
<gene>
    <name evidence="13" type="ordered locus">Dtox_1771</name>
</gene>
<comment type="cofactor">
    <cofactor evidence="2">
        <name>pyridoxal 5'-phosphate</name>
        <dbReference type="ChEBI" id="CHEBI:597326"/>
    </cofactor>
</comment>
<keyword evidence="8 11" id="KW-0663">Pyridoxal phosphate</keyword>
<dbReference type="NCBIfam" id="TIGR02094">
    <property type="entry name" value="more_P_ylases"/>
    <property type="match status" value="1"/>
</dbReference>
<evidence type="ECO:0000256" key="4">
    <source>
        <dbReference type="ARBA" id="ARBA00012591"/>
    </source>
</evidence>
<reference evidence="13 14" key="1">
    <citation type="journal article" date="2009" name="Stand. Genomic Sci.">
        <title>Complete genome sequence of Desulfotomaculum acetoxidans type strain (5575).</title>
        <authorList>
            <person name="Spring S."/>
            <person name="Lapidus A."/>
            <person name="Schroder M."/>
            <person name="Gleim D."/>
            <person name="Sims D."/>
            <person name="Meincke L."/>
            <person name="Glavina Del Rio T."/>
            <person name="Tice H."/>
            <person name="Copeland A."/>
            <person name="Cheng J.F."/>
            <person name="Lucas S."/>
            <person name="Chen F."/>
            <person name="Nolan M."/>
            <person name="Bruce D."/>
            <person name="Goodwin L."/>
            <person name="Pitluck S."/>
            <person name="Ivanova N."/>
            <person name="Mavromatis K."/>
            <person name="Mikhailova N."/>
            <person name="Pati A."/>
            <person name="Chen A."/>
            <person name="Palaniappan K."/>
            <person name="Land M."/>
            <person name="Hauser L."/>
            <person name="Chang Y.J."/>
            <person name="Jeffries C.D."/>
            <person name="Chain P."/>
            <person name="Saunders E."/>
            <person name="Brettin T."/>
            <person name="Detter J.C."/>
            <person name="Goker M."/>
            <person name="Bristow J."/>
            <person name="Eisen J.A."/>
            <person name="Markowitz V."/>
            <person name="Hugenholtz P."/>
            <person name="Kyrpides N.C."/>
            <person name="Klenk H.P."/>
            <person name="Han C."/>
        </authorList>
    </citation>
    <scope>NUCLEOTIDE SEQUENCE [LARGE SCALE GENOMIC DNA]</scope>
    <source>
        <strain evidence="14">ATCC 49208 / DSM 771 / VKM B-1644</strain>
    </source>
</reference>
<dbReference type="Pfam" id="PF00343">
    <property type="entry name" value="Phosphorylase"/>
    <property type="match status" value="1"/>
</dbReference>
<protein>
    <recommendedName>
        <fullName evidence="4">glycogen phosphorylase</fullName>
        <ecNumber evidence="4">2.4.1.1</ecNumber>
    </recommendedName>
</protein>
<name>C8VX49_DESAS</name>
<dbReference type="PROSITE" id="PS00102">
    <property type="entry name" value="PHOSPHORYLASE"/>
    <property type="match status" value="1"/>
</dbReference>
<sequence length="849" mass="98505">MFYFRTVSVNPKMPERISRLQDLQYNLWFSWHEPALELYRQLNEVLWEDCYHNPVKFLLELHQEDLHEAAQDSNYLALYDQVIGDFDRYMNEEKWFHKYYNQHKDRSIAYFSAEFGLHESLPIYSGGLGVLAGDHTKAASDLGIPFIGVGLLYKQGYFTQRINREGWQEAFYPHYNFYQMPIVPAVHENGTEVQIPVDLPQGTVFLKVWEMKVGLAKIYLLDADVARNSKEDRALTAQLYGGDRDMRIKQEIILGIGGVKALRALGIIPYAWHINEGHASFLCIERIRELVQTGIPVATAKEVVKSNTLFTTHTPVPAGHDTFDEEKIDYYFGYLYGQLGMSRDQFMQLGWNKEHKAFNMTVLALNLSSYCNGVSRLHGEVSRKMFQIFFDQLPVEEVPITSVTNGVHAESWIAQEIKDLYREYLGNEWDKNISDQEQWHKVDNISDERIWNIHKKKKEDMIFFVRHRLEQKKLRNHESSESVAEVQNFLSPDSLTIGFARRFATYKRATLLFRNKERLAHLFNNPERPLQIIFSGKAHPADDAGKEFIQKIYQYANEEPFRGKIVFLEDYDINVARYLVQGVDVWLNTPRWPMEASGTSGMKVAMNGGLHWSVLDGWWPEGYNGYNGFAIGEIDNSHLSEQELDREDSYSLYALLEEVIIPSYYNREDHLPREWIKRVKDSIKTLSPVFNTGRMVQEYASQFYVNCIDRGLMFSEENFALAGRVRAFKQYLMENWHHVDFKNVNFNGTKDMNVGDELTLSATVRLGPINHNDVRVEIAYGYESEHSLHNIQTKPMNLVEAVGDGLYRYSGSLQHAQQGTFGYTVRIRPSSTYFANDFELPLVTWAGTF</sequence>
<dbReference type="PANTHER" id="PTHR42655">
    <property type="entry name" value="GLYCOGEN PHOSPHORYLASE"/>
    <property type="match status" value="1"/>
</dbReference>
<accession>C8VX49</accession>
<dbReference type="InterPro" id="IPR052182">
    <property type="entry name" value="Glycogen/Maltodextrin_Phosph"/>
</dbReference>
<keyword evidence="5" id="KW-0021">Allosteric enzyme</keyword>
<comment type="similarity">
    <text evidence="3">Belongs to the glycogen phosphorylase family.</text>
</comment>
<comment type="catalytic activity">
    <reaction evidence="1">
        <text>[(1-&gt;4)-alpha-D-glucosyl](n) + phosphate = [(1-&gt;4)-alpha-D-glucosyl](n-1) + alpha-D-glucose 1-phosphate</text>
        <dbReference type="Rhea" id="RHEA:41732"/>
        <dbReference type="Rhea" id="RHEA-COMP:9584"/>
        <dbReference type="Rhea" id="RHEA-COMP:9586"/>
        <dbReference type="ChEBI" id="CHEBI:15444"/>
        <dbReference type="ChEBI" id="CHEBI:43474"/>
        <dbReference type="ChEBI" id="CHEBI:58601"/>
        <dbReference type="EC" id="2.4.1.1"/>
    </reaction>
</comment>
<dbReference type="HOGENOM" id="CLU_015112_0_0_9"/>
<dbReference type="KEGG" id="dae:Dtox_1771"/>
<evidence type="ECO:0000256" key="6">
    <source>
        <dbReference type="ARBA" id="ARBA00022676"/>
    </source>
</evidence>